<dbReference type="PANTHER" id="PTHR46206:SF2">
    <property type="entry name" value="CYTOCHROME P450 MONOOXYGENASE AUSG-RELATED"/>
    <property type="match status" value="1"/>
</dbReference>
<keyword evidence="5" id="KW-0560">Oxidoreductase</keyword>
<evidence type="ECO:0000313" key="9">
    <source>
        <dbReference type="Proteomes" id="UP001338125"/>
    </source>
</evidence>
<dbReference type="InterPro" id="IPR002403">
    <property type="entry name" value="Cyt_P450_E_grp-IV"/>
</dbReference>
<evidence type="ECO:0000256" key="4">
    <source>
        <dbReference type="ARBA" id="ARBA00022723"/>
    </source>
</evidence>
<reference evidence="8 9" key="1">
    <citation type="submission" date="2024-01" db="EMBL/GenBank/DDBJ databases">
        <title>Complete genome of Cladobotryum mycophilum ATHUM6906.</title>
        <authorList>
            <person name="Christinaki A.C."/>
            <person name="Myridakis A.I."/>
            <person name="Kouvelis V.N."/>
        </authorList>
    </citation>
    <scope>NUCLEOTIDE SEQUENCE [LARGE SCALE GENOMIC DNA]</scope>
    <source>
        <strain evidence="8 9">ATHUM6906</strain>
    </source>
</reference>
<organism evidence="8 9">
    <name type="scientific">Cladobotryum mycophilum</name>
    <dbReference type="NCBI Taxonomy" id="491253"/>
    <lineage>
        <taxon>Eukaryota</taxon>
        <taxon>Fungi</taxon>
        <taxon>Dikarya</taxon>
        <taxon>Ascomycota</taxon>
        <taxon>Pezizomycotina</taxon>
        <taxon>Sordariomycetes</taxon>
        <taxon>Hypocreomycetidae</taxon>
        <taxon>Hypocreales</taxon>
        <taxon>Hypocreaceae</taxon>
        <taxon>Cladobotryum</taxon>
    </lineage>
</organism>
<dbReference type="GO" id="GO:0004497">
    <property type="term" value="F:monooxygenase activity"/>
    <property type="evidence" value="ECO:0007669"/>
    <property type="project" value="UniProtKB-KW"/>
</dbReference>
<keyword evidence="6" id="KW-0408">Iron</keyword>
<evidence type="ECO:0000256" key="3">
    <source>
        <dbReference type="ARBA" id="ARBA00022617"/>
    </source>
</evidence>
<dbReference type="InterPro" id="IPR036396">
    <property type="entry name" value="Cyt_P450_sf"/>
</dbReference>
<evidence type="ECO:0000313" key="8">
    <source>
        <dbReference type="EMBL" id="KAK5997605.1"/>
    </source>
</evidence>
<dbReference type="Gene3D" id="1.10.630.10">
    <property type="entry name" value="Cytochrome P450"/>
    <property type="match status" value="1"/>
</dbReference>
<dbReference type="PANTHER" id="PTHR46206">
    <property type="entry name" value="CYTOCHROME P450"/>
    <property type="match status" value="1"/>
</dbReference>
<dbReference type="PRINTS" id="PR00465">
    <property type="entry name" value="EP450IV"/>
</dbReference>
<dbReference type="EMBL" id="JAVFKD010000002">
    <property type="protein sequence ID" value="KAK5997605.1"/>
    <property type="molecule type" value="Genomic_DNA"/>
</dbReference>
<comment type="similarity">
    <text evidence="2">Belongs to the cytochrome P450 family.</text>
</comment>
<comment type="caution">
    <text evidence="8">The sequence shown here is derived from an EMBL/GenBank/DDBJ whole genome shotgun (WGS) entry which is preliminary data.</text>
</comment>
<evidence type="ECO:0000256" key="2">
    <source>
        <dbReference type="ARBA" id="ARBA00010617"/>
    </source>
</evidence>
<protein>
    <submittedName>
        <fullName evidence="8">Cytochrome P450 monooxygenase hepE</fullName>
    </submittedName>
</protein>
<evidence type="ECO:0000256" key="5">
    <source>
        <dbReference type="ARBA" id="ARBA00023002"/>
    </source>
</evidence>
<dbReference type="InterPro" id="IPR001128">
    <property type="entry name" value="Cyt_P450"/>
</dbReference>
<proteinExistence type="inferred from homology"/>
<evidence type="ECO:0000256" key="7">
    <source>
        <dbReference type="ARBA" id="ARBA00023033"/>
    </source>
</evidence>
<dbReference type="SUPFAM" id="SSF48264">
    <property type="entry name" value="Cytochrome P450"/>
    <property type="match status" value="1"/>
</dbReference>
<keyword evidence="3" id="KW-0349">Heme</keyword>
<dbReference type="CDD" id="cd11041">
    <property type="entry name" value="CYP503A1-like"/>
    <property type="match status" value="1"/>
</dbReference>
<sequence length="511" mass="57774">MSSLTTPFPLLEDWPQSMPMPSYEMSPYVATAFLGVLLAYIWLASSSDIKKLPSINPVGLFGSETEAKRQFLLSSTHLFKKARELFPDQPYRMLTDLGDVVVLPHRLVDEIRNEAKLSFPAANLEDFHGSIPGFEAMSQFANDDQLLEAVLRKRLTTHLSKVTEPLAEEMAIAASVNLGDSHEWTEMTLKPAILDIVARISSRVFLGDQLCRDAEWLNITKQYTINLFYSAAKLRVYPRNLRKLFHWFLPECKALRAQYREAERVIAPVIAKRREIRRMALADGKLPPYFNDALDWADEEATRKGLKFNMPAFQLMLSVGATHTTTDLLAQVMLDLAQNPEYMQLAREEILLDSIAKESQRLKPVSLAAMRRMAIDNVTLSNGLVIPKGARTFVDAYRMRDPDAYENPEKWDGSRFLKLRSQSGKDSMSLLVSTHRDHLGFGHGVWACPGRFFAANEVKVALCHILIKYEWKLSPGTDVKPMIMGAATGVSPTAKVLIRKREKMELDIDSL</sequence>
<dbReference type="Pfam" id="PF00067">
    <property type="entry name" value="p450"/>
    <property type="match status" value="1"/>
</dbReference>
<keyword evidence="7 8" id="KW-0503">Monooxygenase</keyword>
<name>A0ABR0T0S4_9HYPO</name>
<evidence type="ECO:0000256" key="1">
    <source>
        <dbReference type="ARBA" id="ARBA00001971"/>
    </source>
</evidence>
<dbReference type="Proteomes" id="UP001338125">
    <property type="component" value="Unassembled WGS sequence"/>
</dbReference>
<evidence type="ECO:0000256" key="6">
    <source>
        <dbReference type="ARBA" id="ARBA00023004"/>
    </source>
</evidence>
<comment type="cofactor">
    <cofactor evidence="1">
        <name>heme</name>
        <dbReference type="ChEBI" id="CHEBI:30413"/>
    </cofactor>
</comment>
<accession>A0ABR0T0S4</accession>
<keyword evidence="4" id="KW-0479">Metal-binding</keyword>
<keyword evidence="9" id="KW-1185">Reference proteome</keyword>
<gene>
    <name evidence="8" type="ORF">PT974_02969</name>
</gene>